<accession>A0ABU3TUF0</accession>
<comment type="caution">
    <text evidence="7">The sequence shown here is derived from an EMBL/GenBank/DDBJ whole genome shotgun (WGS) entry which is preliminary data.</text>
</comment>
<evidence type="ECO:0000256" key="2">
    <source>
        <dbReference type="ARBA" id="ARBA00022723"/>
    </source>
</evidence>
<evidence type="ECO:0000313" key="7">
    <source>
        <dbReference type="EMBL" id="MDU0809424.1"/>
    </source>
</evidence>
<organism evidence="7 8">
    <name type="scientific">Aquirufa regiilacus</name>
    <dbReference type="NCBI Taxonomy" id="3024868"/>
    <lineage>
        <taxon>Bacteria</taxon>
        <taxon>Pseudomonadati</taxon>
        <taxon>Bacteroidota</taxon>
        <taxon>Cytophagia</taxon>
        <taxon>Cytophagales</taxon>
        <taxon>Flectobacillaceae</taxon>
        <taxon>Aquirufa</taxon>
    </lineage>
</organism>
<dbReference type="PANTHER" id="PTHR43255">
    <property type="entry name" value="IRON-SULFUR-BINDING OXIDOREDUCTASE FADF-RELATED-RELATED"/>
    <property type="match status" value="1"/>
</dbReference>
<sequence length="257" mass="28077">MELQVTTMAEWAAKGESPDLLFWVGCAGSFDDRHKKVTRALAEILNHVGINFAVLGTEEACTGDPARRAGNEFLFQMQAMQNIEVLNMYGVQKIVTACPHCFNTLKNEYPSLGGTYEVIHHSQLLADLLAAGKIQFNEQAETIAFHDSCYLGRGNGIFEAPREIIAGLKKEVKELKSCRTKGLCCGAGGAQVFKEPEAGTGEVQVKRTDEILESGVNKVALACPFCMVMLQDGLNKSGKEHEIQVVDLAELVQQSLK</sequence>
<dbReference type="InterPro" id="IPR051460">
    <property type="entry name" value="HdrC_iron-sulfur_subunit"/>
</dbReference>
<evidence type="ECO:0000259" key="6">
    <source>
        <dbReference type="Pfam" id="PF02754"/>
    </source>
</evidence>
<keyword evidence="1" id="KW-0004">4Fe-4S</keyword>
<keyword evidence="3" id="KW-0560">Oxidoreductase</keyword>
<reference evidence="7 8" key="1">
    <citation type="submission" date="2023-09" db="EMBL/GenBank/DDBJ databases">
        <title>Aquirufa genomes.</title>
        <authorList>
            <person name="Pitt A."/>
        </authorList>
    </citation>
    <scope>NUCLEOTIDE SEQUENCE [LARGE SCALE GENOMIC DNA]</scope>
    <source>
        <strain evidence="7 8">LEOWEIH-7C</strain>
    </source>
</reference>
<evidence type="ECO:0000256" key="4">
    <source>
        <dbReference type="ARBA" id="ARBA00023004"/>
    </source>
</evidence>
<evidence type="ECO:0000256" key="3">
    <source>
        <dbReference type="ARBA" id="ARBA00023002"/>
    </source>
</evidence>
<dbReference type="Pfam" id="PF02754">
    <property type="entry name" value="CCG"/>
    <property type="match status" value="2"/>
</dbReference>
<dbReference type="Proteomes" id="UP001249959">
    <property type="component" value="Unassembled WGS sequence"/>
</dbReference>
<keyword evidence="2" id="KW-0479">Metal-binding</keyword>
<keyword evidence="4" id="KW-0408">Iron</keyword>
<proteinExistence type="predicted"/>
<evidence type="ECO:0000256" key="1">
    <source>
        <dbReference type="ARBA" id="ARBA00022485"/>
    </source>
</evidence>
<dbReference type="RefSeq" id="WP_315576858.1">
    <property type="nucleotide sequence ID" value="NZ_JARDXH010000005.1"/>
</dbReference>
<feature type="domain" description="Cysteine-rich" evidence="6">
    <location>
        <begin position="21"/>
        <end position="106"/>
    </location>
</feature>
<gene>
    <name evidence="7" type="ORF">PQG45_10280</name>
</gene>
<keyword evidence="8" id="KW-1185">Reference proteome</keyword>
<dbReference type="InterPro" id="IPR004017">
    <property type="entry name" value="Cys_rich_dom"/>
</dbReference>
<feature type="domain" description="Cysteine-rich" evidence="6">
    <location>
        <begin position="143"/>
        <end position="231"/>
    </location>
</feature>
<protein>
    <submittedName>
        <fullName evidence="7">(Fe-S)-binding protein</fullName>
    </submittedName>
</protein>
<evidence type="ECO:0000256" key="5">
    <source>
        <dbReference type="ARBA" id="ARBA00023014"/>
    </source>
</evidence>
<keyword evidence="5" id="KW-0411">Iron-sulfur</keyword>
<dbReference type="PANTHER" id="PTHR43255:SF1">
    <property type="entry name" value="IRON-SULFUR-BINDING OXIDOREDUCTASE FADF-RELATED"/>
    <property type="match status" value="1"/>
</dbReference>
<dbReference type="EMBL" id="JAVNWW010000005">
    <property type="protein sequence ID" value="MDU0809424.1"/>
    <property type="molecule type" value="Genomic_DNA"/>
</dbReference>
<name>A0ABU3TUF0_9BACT</name>
<evidence type="ECO:0000313" key="8">
    <source>
        <dbReference type="Proteomes" id="UP001249959"/>
    </source>
</evidence>